<evidence type="ECO:0000259" key="1">
    <source>
        <dbReference type="Pfam" id="PF01850"/>
    </source>
</evidence>
<dbReference type="Pfam" id="PF01850">
    <property type="entry name" value="PIN"/>
    <property type="match status" value="1"/>
</dbReference>
<feature type="domain" description="PIN" evidence="1">
    <location>
        <begin position="4"/>
        <end position="112"/>
    </location>
</feature>
<proteinExistence type="predicted"/>
<dbReference type="Proteomes" id="UP000565078">
    <property type="component" value="Unassembled WGS sequence"/>
</dbReference>
<reference evidence="3" key="1">
    <citation type="journal article" date="2020" name="bioRxiv">
        <title>A rank-normalized archaeal taxonomy based on genome phylogeny resolves widespread incomplete and uneven classifications.</title>
        <authorList>
            <person name="Rinke C."/>
            <person name="Chuvochina M."/>
            <person name="Mussig A.J."/>
            <person name="Chaumeil P.-A."/>
            <person name="Waite D.W."/>
            <person name="Whitman W.B."/>
            <person name="Parks D.H."/>
            <person name="Hugenholtz P."/>
        </authorList>
    </citation>
    <scope>NUCLEOTIDE SEQUENCE [LARGE SCALE GENOMIC DNA]</scope>
</reference>
<accession>A0A7J4J1I8</accession>
<organism evidence="2 3">
    <name type="scientific">Candidatus Iainarchaeum sp</name>
    <dbReference type="NCBI Taxonomy" id="3101447"/>
    <lineage>
        <taxon>Archaea</taxon>
        <taxon>Candidatus Iainarchaeota</taxon>
        <taxon>Candidatus Iainarchaeia</taxon>
        <taxon>Candidatus Iainarchaeales</taxon>
        <taxon>Candidatus Iainarchaeaceae</taxon>
        <taxon>Candidatus Iainarchaeum</taxon>
    </lineage>
</organism>
<gene>
    <name evidence="2" type="ORF">HA254_06830</name>
</gene>
<name>A0A7J4J1I8_9ARCH</name>
<dbReference type="Gene3D" id="3.40.50.1010">
    <property type="entry name" value="5'-nuclease"/>
    <property type="match status" value="1"/>
</dbReference>
<dbReference type="InterPro" id="IPR029060">
    <property type="entry name" value="PIN-like_dom_sf"/>
</dbReference>
<comment type="caution">
    <text evidence="2">The sequence shown here is derived from an EMBL/GenBank/DDBJ whole genome shotgun (WGS) entry which is preliminary data.</text>
</comment>
<protein>
    <submittedName>
        <fullName evidence="2">Type II toxin-antitoxin system VapC family toxin</fullName>
    </submittedName>
</protein>
<dbReference type="AlphaFoldDB" id="A0A7J4J1I8"/>
<dbReference type="SUPFAM" id="SSF88723">
    <property type="entry name" value="PIN domain-like"/>
    <property type="match status" value="1"/>
</dbReference>
<evidence type="ECO:0000313" key="2">
    <source>
        <dbReference type="EMBL" id="HIH10349.1"/>
    </source>
</evidence>
<evidence type="ECO:0000313" key="3">
    <source>
        <dbReference type="Proteomes" id="UP000565078"/>
    </source>
</evidence>
<sequence>MGRYFLDSYALIEMLEGNPKYDHYNDTDFAITKLNLIEVHYYLTKKRDFRAKEIAQSLAVSIVDFDNDIIFAANGFRFKNKSKDFSTADCIGYIFAVKNGLIFVTGGKEFEGLPGVEFVRK</sequence>
<dbReference type="EMBL" id="DUGC01000109">
    <property type="protein sequence ID" value="HIH10349.1"/>
    <property type="molecule type" value="Genomic_DNA"/>
</dbReference>
<dbReference type="InterPro" id="IPR002716">
    <property type="entry name" value="PIN_dom"/>
</dbReference>